<dbReference type="RefSeq" id="WP_085085499.1">
    <property type="nucleotide sequence ID" value="NZ_BLKV01000002.1"/>
</dbReference>
<gene>
    <name evidence="2" type="ORF">MSEN_28480</name>
</gene>
<comment type="caution">
    <text evidence="2">The sequence shown here is derived from an EMBL/GenBank/DDBJ whole genome shotgun (WGS) entry which is preliminary data.</text>
</comment>
<keyword evidence="3" id="KW-1185">Reference proteome</keyword>
<evidence type="ECO:0000256" key="1">
    <source>
        <dbReference type="SAM" id="SignalP"/>
    </source>
</evidence>
<sequence length="186" mass="18811">MPGFVRRITQALAVAGMTAGVVAVAGSPAHAQPAGFPDLDTFSPAPVDDYLTTGPKGPGRWVNFSTPYNIACQFDATEPPAGSSQAIMCDGDMPGMANAPLSSGAPVAEGCVIGTVRSQGAAGLRLNRESASCGRQFSNGAFLGVGQKLSYGNVTCAVGTDQLVACLDTSLGQHGFVLRPSGSTAF</sequence>
<dbReference type="OrthoDB" id="4746978at2"/>
<evidence type="ECO:0000313" key="3">
    <source>
        <dbReference type="Proteomes" id="UP000465263"/>
    </source>
</evidence>
<dbReference type="AlphaFoldDB" id="A0A7I9XN18"/>
<proteinExistence type="predicted"/>
<evidence type="ECO:0000313" key="2">
    <source>
        <dbReference type="EMBL" id="GFG71128.1"/>
    </source>
</evidence>
<feature type="signal peptide" evidence="1">
    <location>
        <begin position="1"/>
        <end position="31"/>
    </location>
</feature>
<name>A0A7I9XN18_9MYCO</name>
<feature type="chain" id="PRO_5029573328" evidence="1">
    <location>
        <begin position="32"/>
        <end position="186"/>
    </location>
</feature>
<dbReference type="EMBL" id="BLKV01000002">
    <property type="protein sequence ID" value="GFG71128.1"/>
    <property type="molecule type" value="Genomic_DNA"/>
</dbReference>
<protein>
    <submittedName>
        <fullName evidence="2">Uncharacterized protein</fullName>
    </submittedName>
</protein>
<organism evidence="2 3">
    <name type="scientific">Mycolicibacter senuensis</name>
    <dbReference type="NCBI Taxonomy" id="386913"/>
    <lineage>
        <taxon>Bacteria</taxon>
        <taxon>Bacillati</taxon>
        <taxon>Actinomycetota</taxon>
        <taxon>Actinomycetes</taxon>
        <taxon>Mycobacteriales</taxon>
        <taxon>Mycobacteriaceae</taxon>
        <taxon>Mycolicibacter</taxon>
    </lineage>
</organism>
<accession>A0A7I9XN18</accession>
<dbReference type="Proteomes" id="UP000465263">
    <property type="component" value="Unassembled WGS sequence"/>
</dbReference>
<reference evidence="2 3" key="1">
    <citation type="journal article" date="2019" name="Emerg. Microbes Infect.">
        <title>Comprehensive subspecies identification of 175 nontuberculous mycobacteria species based on 7547 genomic profiles.</title>
        <authorList>
            <person name="Matsumoto Y."/>
            <person name="Kinjo T."/>
            <person name="Motooka D."/>
            <person name="Nabeya D."/>
            <person name="Jung N."/>
            <person name="Uechi K."/>
            <person name="Horii T."/>
            <person name="Iida T."/>
            <person name="Fujita J."/>
            <person name="Nakamura S."/>
        </authorList>
    </citation>
    <scope>NUCLEOTIDE SEQUENCE [LARGE SCALE GENOMIC DNA]</scope>
    <source>
        <strain evidence="2 3">JCM 16017</strain>
    </source>
</reference>
<keyword evidence="1" id="KW-0732">Signal</keyword>